<name>I7ZBV2_9GAMM</name>
<accession>I7ZBV2</accession>
<dbReference type="AlphaFoldDB" id="I7ZBV2"/>
<reference evidence="1 2" key="1">
    <citation type="journal article" date="2012" name="J. Bacteriol.">
        <title>Genome Sequence of n-Alkane-Degrading Hydrocarboniphaga effusa Strain AP103T (ATCC BAA-332T).</title>
        <authorList>
            <person name="Chang H.K."/>
            <person name="Zylstra G.J."/>
            <person name="Chae J.C."/>
        </authorList>
    </citation>
    <scope>NUCLEOTIDE SEQUENCE [LARGE SCALE GENOMIC DNA]</scope>
    <source>
        <strain evidence="1 2">AP103</strain>
    </source>
</reference>
<evidence type="ECO:0000313" key="1">
    <source>
        <dbReference type="EMBL" id="EIT69364.1"/>
    </source>
</evidence>
<evidence type="ECO:0000313" key="2">
    <source>
        <dbReference type="Proteomes" id="UP000003704"/>
    </source>
</evidence>
<proteinExistence type="predicted"/>
<comment type="caution">
    <text evidence="1">The sequence shown here is derived from an EMBL/GenBank/DDBJ whole genome shotgun (WGS) entry which is preliminary data.</text>
</comment>
<dbReference type="EMBL" id="AKGD01000002">
    <property type="protein sequence ID" value="EIT69364.1"/>
    <property type="molecule type" value="Genomic_DNA"/>
</dbReference>
<gene>
    <name evidence="1" type="ORF">WQQ_29460</name>
</gene>
<sequence length="38" mass="4111">MTYCGRIAMKLVMHANGVEVLASTPGTSGYSEIPGRRR</sequence>
<dbReference type="Proteomes" id="UP000003704">
    <property type="component" value="Unassembled WGS sequence"/>
</dbReference>
<protein>
    <submittedName>
        <fullName evidence="1">Uncharacterized protein</fullName>
    </submittedName>
</protein>
<keyword evidence="2" id="KW-1185">Reference proteome</keyword>
<organism evidence="1 2">
    <name type="scientific">Hydrocarboniphaga effusa AP103</name>
    <dbReference type="NCBI Taxonomy" id="1172194"/>
    <lineage>
        <taxon>Bacteria</taxon>
        <taxon>Pseudomonadati</taxon>
        <taxon>Pseudomonadota</taxon>
        <taxon>Gammaproteobacteria</taxon>
        <taxon>Nevskiales</taxon>
        <taxon>Nevskiaceae</taxon>
        <taxon>Hydrocarboniphaga</taxon>
    </lineage>
</organism>